<organism evidence="1 2">
    <name type="scientific">Flavisolibacter tropicus</name>
    <dbReference type="NCBI Taxonomy" id="1492898"/>
    <lineage>
        <taxon>Bacteria</taxon>
        <taxon>Pseudomonadati</taxon>
        <taxon>Bacteroidota</taxon>
        <taxon>Chitinophagia</taxon>
        <taxon>Chitinophagales</taxon>
        <taxon>Chitinophagaceae</taxon>
        <taxon>Flavisolibacter</taxon>
    </lineage>
</organism>
<evidence type="ECO:0000313" key="2">
    <source>
        <dbReference type="Proteomes" id="UP000077177"/>
    </source>
</evidence>
<dbReference type="EMBL" id="CP011390">
    <property type="protein sequence ID" value="ANE50394.1"/>
    <property type="molecule type" value="Genomic_DNA"/>
</dbReference>
<evidence type="ECO:0000313" key="1">
    <source>
        <dbReference type="EMBL" id="ANE50394.1"/>
    </source>
</evidence>
<reference evidence="1 2" key="2">
    <citation type="journal article" date="2016" name="Int. J. Syst. Evol. Microbiol.">
        <title>Flavisolibacter tropicus sp. nov., isolated from tropical soil.</title>
        <authorList>
            <person name="Lee J.J."/>
            <person name="Kang M.S."/>
            <person name="Kim G.S."/>
            <person name="Lee C.S."/>
            <person name="Lim S."/>
            <person name="Lee J."/>
            <person name="Roh S.H."/>
            <person name="Kang H."/>
            <person name="Ha J.M."/>
            <person name="Bae S."/>
            <person name="Jung H.Y."/>
            <person name="Kim M.K."/>
        </authorList>
    </citation>
    <scope>NUCLEOTIDE SEQUENCE [LARGE SCALE GENOMIC DNA]</scope>
    <source>
        <strain evidence="1 2">LCS9</strain>
    </source>
</reference>
<keyword evidence="2" id="KW-1185">Reference proteome</keyword>
<gene>
    <name evidence="1" type="ORF">SY85_07690</name>
</gene>
<dbReference type="AlphaFoldDB" id="A0A172TU42"/>
<sequence>MEGCCAWVARQPEAHWRSRTCGIDFLLPFFIKKKGEKKEEEGTLKTKVSHPINPFQILSIHGPKSGKDR</sequence>
<reference evidence="2" key="1">
    <citation type="submission" date="2015-01" db="EMBL/GenBank/DDBJ databases">
        <title>Flavisolibacter sp./LCS9/ whole genome sequencing.</title>
        <authorList>
            <person name="Kim M.K."/>
            <person name="Srinivasan S."/>
            <person name="Lee J.-J."/>
        </authorList>
    </citation>
    <scope>NUCLEOTIDE SEQUENCE [LARGE SCALE GENOMIC DNA]</scope>
    <source>
        <strain evidence="2">LCS9</strain>
    </source>
</reference>
<name>A0A172TU42_9BACT</name>
<accession>A0A172TU42</accession>
<protein>
    <submittedName>
        <fullName evidence="1">Uncharacterized protein</fullName>
    </submittedName>
</protein>
<dbReference type="Proteomes" id="UP000077177">
    <property type="component" value="Chromosome"/>
</dbReference>
<proteinExistence type="predicted"/>
<dbReference type="KEGG" id="fla:SY85_07690"/>